<accession>A0ABS4BMX6</accession>
<reference evidence="2 3" key="1">
    <citation type="submission" date="2021-04" db="EMBL/GenBank/DDBJ databases">
        <title>Whole genome sequence of Jiella sp. KSK16Y-1.</title>
        <authorList>
            <person name="Tuo L."/>
        </authorList>
    </citation>
    <scope>NUCLEOTIDE SEQUENCE [LARGE SCALE GENOMIC DNA]</scope>
    <source>
        <strain evidence="2 3">KSK16Y-1</strain>
    </source>
</reference>
<keyword evidence="3" id="KW-1185">Reference proteome</keyword>
<dbReference type="Pfam" id="PF14384">
    <property type="entry name" value="BrnA_antitoxin"/>
    <property type="match status" value="1"/>
</dbReference>
<sequence>MKARPKLIRPTPEEDAAITTAALSDPDNPPLTDEDWARMRPAREVMPPSFFEPVGSSPPRRFFMAEIEFDVADHFTREFGEDWQRRLNEALREVITRKQAAE</sequence>
<gene>
    <name evidence="2" type="ORF">J6595_21010</name>
</gene>
<comment type="caution">
    <text evidence="2">The sequence shown here is derived from an EMBL/GenBank/DDBJ whole genome shotgun (WGS) entry which is preliminary data.</text>
</comment>
<dbReference type="EMBL" id="JAGJCF010000024">
    <property type="protein sequence ID" value="MBP0618069.1"/>
    <property type="molecule type" value="Genomic_DNA"/>
</dbReference>
<evidence type="ECO:0000313" key="2">
    <source>
        <dbReference type="EMBL" id="MBP0618069.1"/>
    </source>
</evidence>
<feature type="region of interest" description="Disordered" evidence="1">
    <location>
        <begin position="1"/>
        <end position="32"/>
    </location>
</feature>
<name>A0ABS4BMX6_9HYPH</name>
<dbReference type="Proteomes" id="UP000678276">
    <property type="component" value="Unassembled WGS sequence"/>
</dbReference>
<organism evidence="2 3">
    <name type="scientific">Jiella mangrovi</name>
    <dbReference type="NCBI Taxonomy" id="2821407"/>
    <lineage>
        <taxon>Bacteria</taxon>
        <taxon>Pseudomonadati</taxon>
        <taxon>Pseudomonadota</taxon>
        <taxon>Alphaproteobacteria</taxon>
        <taxon>Hyphomicrobiales</taxon>
        <taxon>Aurantimonadaceae</taxon>
        <taxon>Jiella</taxon>
    </lineage>
</organism>
<evidence type="ECO:0000256" key="1">
    <source>
        <dbReference type="SAM" id="MobiDB-lite"/>
    </source>
</evidence>
<evidence type="ECO:0000313" key="3">
    <source>
        <dbReference type="Proteomes" id="UP000678276"/>
    </source>
</evidence>
<proteinExistence type="predicted"/>
<dbReference type="RefSeq" id="WP_209597448.1">
    <property type="nucleotide sequence ID" value="NZ_JAGJCF010000024.1"/>
</dbReference>
<dbReference type="InterPro" id="IPR025528">
    <property type="entry name" value="BrnA_antitoxin"/>
</dbReference>
<protein>
    <submittedName>
        <fullName evidence="2">BrnA antitoxin family protein</fullName>
    </submittedName>
</protein>